<evidence type="ECO:0000256" key="2">
    <source>
        <dbReference type="SAM" id="Phobius"/>
    </source>
</evidence>
<comment type="caution">
    <text evidence="3">The sequence shown here is derived from an EMBL/GenBank/DDBJ whole genome shotgun (WGS) entry which is preliminary data.</text>
</comment>
<sequence>MATPDDREDDPGRALAWALATMLGVAVVVGLCIGGAMVAVAQVGGLTGDAGGGGRAAAPASLYMPSYVPTKDSGQEGFDLPGPQAMPSALPSDGSATTAPKGDKITLFVAPQNVGPGERINFNGVYTDGEGARLQVQRREGGSWSDFPVEATVRGGSFETWIQTSRSGRTKFRVLDKDANRASNVVTVTIG</sequence>
<keyword evidence="2" id="KW-0812">Transmembrane</keyword>
<dbReference type="Proteomes" id="UP001183648">
    <property type="component" value="Unassembled WGS sequence"/>
</dbReference>
<evidence type="ECO:0000256" key="1">
    <source>
        <dbReference type="SAM" id="MobiDB-lite"/>
    </source>
</evidence>
<keyword evidence="4" id="KW-1185">Reference proteome</keyword>
<feature type="region of interest" description="Disordered" evidence="1">
    <location>
        <begin position="72"/>
        <end position="98"/>
    </location>
</feature>
<keyword evidence="2" id="KW-1133">Transmembrane helix</keyword>
<evidence type="ECO:0000313" key="3">
    <source>
        <dbReference type="EMBL" id="MDR7362649.1"/>
    </source>
</evidence>
<feature type="transmembrane region" description="Helical" evidence="2">
    <location>
        <begin position="14"/>
        <end position="40"/>
    </location>
</feature>
<dbReference type="EMBL" id="JAVDYG010000001">
    <property type="protein sequence ID" value="MDR7362649.1"/>
    <property type="molecule type" value="Genomic_DNA"/>
</dbReference>
<name>A0ABU2BVI8_9ACTN</name>
<evidence type="ECO:0008006" key="5">
    <source>
        <dbReference type="Google" id="ProtNLM"/>
    </source>
</evidence>
<evidence type="ECO:0000313" key="4">
    <source>
        <dbReference type="Proteomes" id="UP001183648"/>
    </source>
</evidence>
<proteinExistence type="predicted"/>
<keyword evidence="2" id="KW-0472">Membrane</keyword>
<protein>
    <recommendedName>
        <fullName evidence="5">Bacterial spore germination immunoglobulin-like domain-containing protein</fullName>
    </recommendedName>
</protein>
<reference evidence="3 4" key="1">
    <citation type="submission" date="2023-07" db="EMBL/GenBank/DDBJ databases">
        <title>Sequencing the genomes of 1000 actinobacteria strains.</title>
        <authorList>
            <person name="Klenk H.-P."/>
        </authorList>
    </citation>
    <scope>NUCLEOTIDE SEQUENCE [LARGE SCALE GENOMIC DNA]</scope>
    <source>
        <strain evidence="3 4">DSM 19426</strain>
    </source>
</reference>
<accession>A0ABU2BVI8</accession>
<organism evidence="3 4">
    <name type="scientific">Nocardioides marmoribigeumensis</name>
    <dbReference type="NCBI Taxonomy" id="433649"/>
    <lineage>
        <taxon>Bacteria</taxon>
        <taxon>Bacillati</taxon>
        <taxon>Actinomycetota</taxon>
        <taxon>Actinomycetes</taxon>
        <taxon>Propionibacteriales</taxon>
        <taxon>Nocardioidaceae</taxon>
        <taxon>Nocardioides</taxon>
    </lineage>
</organism>
<dbReference type="RefSeq" id="WP_310301954.1">
    <property type="nucleotide sequence ID" value="NZ_BAAAPS010000008.1"/>
</dbReference>
<gene>
    <name evidence="3" type="ORF">J2S63_002202</name>
</gene>